<reference evidence="1" key="2">
    <citation type="submission" date="2023-05" db="EMBL/GenBank/DDBJ databases">
        <authorList>
            <consortium name="Lawrence Berkeley National Laboratory"/>
            <person name="Steindorff A."/>
            <person name="Hensen N."/>
            <person name="Bonometti L."/>
            <person name="Westerberg I."/>
            <person name="Brannstrom I.O."/>
            <person name="Guillou S."/>
            <person name="Cros-Aarteil S."/>
            <person name="Calhoun S."/>
            <person name="Haridas S."/>
            <person name="Kuo A."/>
            <person name="Mondo S."/>
            <person name="Pangilinan J."/>
            <person name="Riley R."/>
            <person name="Labutti K."/>
            <person name="Andreopoulos B."/>
            <person name="Lipzen A."/>
            <person name="Chen C."/>
            <person name="Yanf M."/>
            <person name="Daum C."/>
            <person name="Ng V."/>
            <person name="Clum A."/>
            <person name="Ohm R."/>
            <person name="Martin F."/>
            <person name="Silar P."/>
            <person name="Natvig D."/>
            <person name="Lalanne C."/>
            <person name="Gautier V."/>
            <person name="Ament-Velasquez S.L."/>
            <person name="Kruys A."/>
            <person name="Hutchinson M.I."/>
            <person name="Powell A.J."/>
            <person name="Barry K."/>
            <person name="Miller A.N."/>
            <person name="Grigoriev I.V."/>
            <person name="Debuchy R."/>
            <person name="Gladieux P."/>
            <person name="Thoren M.H."/>
            <person name="Johannesson H."/>
        </authorList>
    </citation>
    <scope>NUCLEOTIDE SEQUENCE</scope>
    <source>
        <strain evidence="1">CBS 757.83</strain>
    </source>
</reference>
<protein>
    <submittedName>
        <fullName evidence="1">Uncharacterized protein</fullName>
    </submittedName>
</protein>
<proteinExistence type="predicted"/>
<dbReference type="EMBL" id="MU863643">
    <property type="protein sequence ID" value="KAK4100141.1"/>
    <property type="molecule type" value="Genomic_DNA"/>
</dbReference>
<name>A0AAN6Q366_9PEZI</name>
<dbReference type="Proteomes" id="UP001305647">
    <property type="component" value="Unassembled WGS sequence"/>
</dbReference>
<reference evidence="1" key="1">
    <citation type="journal article" date="2023" name="Mol. Phylogenet. Evol.">
        <title>Genome-scale phylogeny and comparative genomics of the fungal order Sordariales.</title>
        <authorList>
            <person name="Hensen N."/>
            <person name="Bonometti L."/>
            <person name="Westerberg I."/>
            <person name="Brannstrom I.O."/>
            <person name="Guillou S."/>
            <person name="Cros-Aarteil S."/>
            <person name="Calhoun S."/>
            <person name="Haridas S."/>
            <person name="Kuo A."/>
            <person name="Mondo S."/>
            <person name="Pangilinan J."/>
            <person name="Riley R."/>
            <person name="LaButti K."/>
            <person name="Andreopoulos B."/>
            <person name="Lipzen A."/>
            <person name="Chen C."/>
            <person name="Yan M."/>
            <person name="Daum C."/>
            <person name="Ng V."/>
            <person name="Clum A."/>
            <person name="Steindorff A."/>
            <person name="Ohm R.A."/>
            <person name="Martin F."/>
            <person name="Silar P."/>
            <person name="Natvig D.O."/>
            <person name="Lalanne C."/>
            <person name="Gautier V."/>
            <person name="Ament-Velasquez S.L."/>
            <person name="Kruys A."/>
            <person name="Hutchinson M.I."/>
            <person name="Powell A.J."/>
            <person name="Barry K."/>
            <person name="Miller A.N."/>
            <person name="Grigoriev I.V."/>
            <person name="Debuchy R."/>
            <person name="Gladieux P."/>
            <person name="Hiltunen Thoren M."/>
            <person name="Johannesson H."/>
        </authorList>
    </citation>
    <scope>NUCLEOTIDE SEQUENCE</scope>
    <source>
        <strain evidence="1">CBS 757.83</strain>
    </source>
</reference>
<accession>A0AAN6Q366</accession>
<evidence type="ECO:0000313" key="2">
    <source>
        <dbReference type="Proteomes" id="UP001305647"/>
    </source>
</evidence>
<gene>
    <name evidence="1" type="ORF">N658DRAFT_140264</name>
</gene>
<sequence length="101" mass="11108">MLRPGLGTLHCWATGVQTRRNLDELLHTNSSDSVLALTRKLNKHQSSVIKARHCDGETRQNTTYNGSSRAVAMWYLLCSSQRGGIVAASSKLQPIVSSQLQ</sequence>
<evidence type="ECO:0000313" key="1">
    <source>
        <dbReference type="EMBL" id="KAK4100141.1"/>
    </source>
</evidence>
<keyword evidence="2" id="KW-1185">Reference proteome</keyword>
<dbReference type="AlphaFoldDB" id="A0AAN6Q366"/>
<organism evidence="1 2">
    <name type="scientific">Parathielavia hyrcaniae</name>
    <dbReference type="NCBI Taxonomy" id="113614"/>
    <lineage>
        <taxon>Eukaryota</taxon>
        <taxon>Fungi</taxon>
        <taxon>Dikarya</taxon>
        <taxon>Ascomycota</taxon>
        <taxon>Pezizomycotina</taxon>
        <taxon>Sordariomycetes</taxon>
        <taxon>Sordariomycetidae</taxon>
        <taxon>Sordariales</taxon>
        <taxon>Chaetomiaceae</taxon>
        <taxon>Parathielavia</taxon>
    </lineage>
</organism>
<comment type="caution">
    <text evidence="1">The sequence shown here is derived from an EMBL/GenBank/DDBJ whole genome shotgun (WGS) entry which is preliminary data.</text>
</comment>